<name>A0A061QMJ9_9CHLO</name>
<dbReference type="Gene3D" id="1.10.101.10">
    <property type="entry name" value="PGBD-like superfamily/PGBD"/>
    <property type="match status" value="2"/>
</dbReference>
<feature type="region of interest" description="Disordered" evidence="1">
    <location>
        <begin position="327"/>
        <end position="355"/>
    </location>
</feature>
<accession>A0A061QMJ9</accession>
<dbReference type="SUPFAM" id="SSF47090">
    <property type="entry name" value="PGBD-like"/>
    <property type="match status" value="2"/>
</dbReference>
<reference evidence="3" key="1">
    <citation type="submission" date="2014-05" db="EMBL/GenBank/DDBJ databases">
        <title>The transcriptome of the halophilic microalga Tetraselmis sp. GSL018 isolated from the Great Salt Lake, Utah.</title>
        <authorList>
            <person name="Jinkerson R.E."/>
            <person name="D'Adamo S."/>
            <person name="Posewitz M.C."/>
        </authorList>
    </citation>
    <scope>NUCLEOTIDE SEQUENCE</scope>
    <source>
        <strain evidence="3">GSL018</strain>
    </source>
</reference>
<proteinExistence type="predicted"/>
<evidence type="ECO:0000256" key="1">
    <source>
        <dbReference type="SAM" id="MobiDB-lite"/>
    </source>
</evidence>
<dbReference type="Pfam" id="PF01471">
    <property type="entry name" value="PG_binding_1"/>
    <property type="match status" value="2"/>
</dbReference>
<feature type="region of interest" description="Disordered" evidence="1">
    <location>
        <begin position="1"/>
        <end position="29"/>
    </location>
</feature>
<feature type="compositionally biased region" description="Basic and acidic residues" evidence="1">
    <location>
        <begin position="327"/>
        <end position="338"/>
    </location>
</feature>
<protein>
    <recommendedName>
        <fullName evidence="2">Peptidoglycan binding-like domain-containing protein</fullName>
    </recommendedName>
</protein>
<feature type="domain" description="Peptidoglycan binding-like" evidence="2">
    <location>
        <begin position="118"/>
        <end position="173"/>
    </location>
</feature>
<feature type="region of interest" description="Disordered" evidence="1">
    <location>
        <begin position="222"/>
        <end position="247"/>
    </location>
</feature>
<dbReference type="InterPro" id="IPR036365">
    <property type="entry name" value="PGBD-like_sf"/>
</dbReference>
<evidence type="ECO:0000313" key="3">
    <source>
        <dbReference type="EMBL" id="JAC60963.1"/>
    </source>
</evidence>
<organism evidence="3">
    <name type="scientific">Tetraselmis sp. GSL018</name>
    <dbReference type="NCBI Taxonomy" id="582737"/>
    <lineage>
        <taxon>Eukaryota</taxon>
        <taxon>Viridiplantae</taxon>
        <taxon>Chlorophyta</taxon>
        <taxon>core chlorophytes</taxon>
        <taxon>Chlorodendrophyceae</taxon>
        <taxon>Chlorodendrales</taxon>
        <taxon>Chlorodendraceae</taxon>
        <taxon>Tetraselmis</taxon>
    </lineage>
</organism>
<feature type="domain" description="Peptidoglycan binding-like" evidence="2">
    <location>
        <begin position="261"/>
        <end position="320"/>
    </location>
</feature>
<dbReference type="InterPro" id="IPR036366">
    <property type="entry name" value="PGBDSf"/>
</dbReference>
<dbReference type="EMBL" id="GBEZ01026226">
    <property type="protein sequence ID" value="JAC60963.1"/>
    <property type="molecule type" value="Transcribed_RNA"/>
</dbReference>
<evidence type="ECO:0000259" key="2">
    <source>
        <dbReference type="Pfam" id="PF01471"/>
    </source>
</evidence>
<sequence length="369" mass="39630">MDPPPAKDPAAQDPPGDPPAPGERGVLGGRGVYDILDVVEEVNRRFRSERPAAEGGIAPGKAEKKGGETLPEESAPSDGAATAAAAAEGAAGSDAGLGEVDRSKPKVLKYGDNDIFWVNQLQAALLREGLYCGEEEMEEWYFGEHTRTALLTFQAMEKIPETGVCDTDTWVRLLGPGLELVKAEEMPLEVQEAAAEEDRAGEDPKTDGTDVKNLFAFLDEKPSSGDGAPKAGGDSPGAAQLPPEGGVEQRAEWPVLRLDDSGPTVHRLQAALTKSGFDCGEDEMRWWMFGDATQVALMTFQACSGIPETGVVDRETWLKLLGNPKARPEDIQGLKTDDSFDEDLTEEGPSAGQANRVWLIGEQRWSRPM</sequence>
<feature type="compositionally biased region" description="Low complexity" evidence="1">
    <location>
        <begin position="73"/>
        <end position="83"/>
    </location>
</feature>
<dbReference type="AlphaFoldDB" id="A0A061QMJ9"/>
<feature type="region of interest" description="Disordered" evidence="1">
    <location>
        <begin position="45"/>
        <end position="83"/>
    </location>
</feature>
<gene>
    <name evidence="3" type="ORF">TSPGSL018_27543</name>
</gene>
<dbReference type="InterPro" id="IPR002477">
    <property type="entry name" value="Peptidoglycan-bd-like"/>
</dbReference>